<gene>
    <name evidence="2" type="ORF">BU23DRAFT_452157</name>
</gene>
<organism evidence="2 3">
    <name type="scientific">Bimuria novae-zelandiae CBS 107.79</name>
    <dbReference type="NCBI Taxonomy" id="1447943"/>
    <lineage>
        <taxon>Eukaryota</taxon>
        <taxon>Fungi</taxon>
        <taxon>Dikarya</taxon>
        <taxon>Ascomycota</taxon>
        <taxon>Pezizomycotina</taxon>
        <taxon>Dothideomycetes</taxon>
        <taxon>Pleosporomycetidae</taxon>
        <taxon>Pleosporales</taxon>
        <taxon>Massarineae</taxon>
        <taxon>Didymosphaeriaceae</taxon>
        <taxon>Bimuria</taxon>
    </lineage>
</organism>
<dbReference type="PANTHER" id="PTHR47791">
    <property type="entry name" value="MEIOTICALLY UP-REGULATED GENE 191 PROTEIN"/>
    <property type="match status" value="1"/>
</dbReference>
<accession>A0A6A5VKC9</accession>
<keyword evidence="2" id="KW-0378">Hydrolase</keyword>
<dbReference type="GO" id="GO:0016798">
    <property type="term" value="F:hydrolase activity, acting on glycosyl bonds"/>
    <property type="evidence" value="ECO:0007669"/>
    <property type="project" value="UniProtKB-KW"/>
</dbReference>
<dbReference type="GO" id="GO:0005975">
    <property type="term" value="P:carbohydrate metabolic process"/>
    <property type="evidence" value="ECO:0007669"/>
    <property type="project" value="InterPro"/>
</dbReference>
<keyword evidence="2" id="KW-0326">Glycosidase</keyword>
<proteinExistence type="predicted"/>
<dbReference type="InterPro" id="IPR053169">
    <property type="entry name" value="MUG_Protein"/>
</dbReference>
<sequence length="351" mass="38282">MKPQFSVIIPLLAAGSAVADYTENTHTAIQLLQDKFYNVDTGLWKGSKGDLWWQSGHILETISRFGIADESYKATAIDIVANTHAKSGNQIGYTNWHNDYYDDMGWWAQGWIAAYDLTGDSKYLDTAKDLFEDMTGGAHTPCGGAIFWSKAATDVTAISNELFMSVAAHLASRVGDGEKENYKNWARQTWDFIWNSGLINGDGLINDGVDMNTCKNNGEPIFTYNQGVVLAGLSELAKAFSDGGFIDHAYTLAKASLAKLTENNILNEQFPSPLDEQGSMFKGGFISGLLTLHDNEPQQQFADFFKQNADSVWDKARNGDGVIEDLFQGSDSANAASHASGIDVLLAAARS</sequence>
<dbReference type="PANTHER" id="PTHR47791:SF1">
    <property type="entry name" value="ENDO MANNANASE, GH76 FAMILY (EUROFUNG)"/>
    <property type="match status" value="1"/>
</dbReference>
<dbReference type="AlphaFoldDB" id="A0A6A5VKC9"/>
<evidence type="ECO:0000313" key="2">
    <source>
        <dbReference type="EMBL" id="KAF1977661.1"/>
    </source>
</evidence>
<dbReference type="InterPro" id="IPR008928">
    <property type="entry name" value="6-hairpin_glycosidase_sf"/>
</dbReference>
<keyword evidence="1" id="KW-0732">Signal</keyword>
<reference evidence="2" key="1">
    <citation type="journal article" date="2020" name="Stud. Mycol.">
        <title>101 Dothideomycetes genomes: a test case for predicting lifestyles and emergence of pathogens.</title>
        <authorList>
            <person name="Haridas S."/>
            <person name="Albert R."/>
            <person name="Binder M."/>
            <person name="Bloem J."/>
            <person name="Labutti K."/>
            <person name="Salamov A."/>
            <person name="Andreopoulos B."/>
            <person name="Baker S."/>
            <person name="Barry K."/>
            <person name="Bills G."/>
            <person name="Bluhm B."/>
            <person name="Cannon C."/>
            <person name="Castanera R."/>
            <person name="Culley D."/>
            <person name="Daum C."/>
            <person name="Ezra D."/>
            <person name="Gonzalez J."/>
            <person name="Henrissat B."/>
            <person name="Kuo A."/>
            <person name="Liang C."/>
            <person name="Lipzen A."/>
            <person name="Lutzoni F."/>
            <person name="Magnuson J."/>
            <person name="Mondo S."/>
            <person name="Nolan M."/>
            <person name="Ohm R."/>
            <person name="Pangilinan J."/>
            <person name="Park H.-J."/>
            <person name="Ramirez L."/>
            <person name="Alfaro M."/>
            <person name="Sun H."/>
            <person name="Tritt A."/>
            <person name="Yoshinaga Y."/>
            <person name="Zwiers L.-H."/>
            <person name="Turgeon B."/>
            <person name="Goodwin S."/>
            <person name="Spatafora J."/>
            <person name="Crous P."/>
            <person name="Grigoriev I."/>
        </authorList>
    </citation>
    <scope>NUCLEOTIDE SEQUENCE</scope>
    <source>
        <strain evidence="2">CBS 107.79</strain>
    </source>
</reference>
<protein>
    <submittedName>
        <fullName evidence="2">Six-hairpin glycosidase</fullName>
    </submittedName>
</protein>
<keyword evidence="3" id="KW-1185">Reference proteome</keyword>
<feature type="signal peptide" evidence="1">
    <location>
        <begin position="1"/>
        <end position="19"/>
    </location>
</feature>
<evidence type="ECO:0000313" key="3">
    <source>
        <dbReference type="Proteomes" id="UP000800036"/>
    </source>
</evidence>
<feature type="chain" id="PRO_5025647601" evidence="1">
    <location>
        <begin position="20"/>
        <end position="351"/>
    </location>
</feature>
<dbReference type="EMBL" id="ML976662">
    <property type="protein sequence ID" value="KAF1977661.1"/>
    <property type="molecule type" value="Genomic_DNA"/>
</dbReference>
<evidence type="ECO:0000256" key="1">
    <source>
        <dbReference type="SAM" id="SignalP"/>
    </source>
</evidence>
<dbReference type="Gene3D" id="1.50.10.20">
    <property type="match status" value="1"/>
</dbReference>
<dbReference type="InterPro" id="IPR005198">
    <property type="entry name" value="Glyco_hydro_76"/>
</dbReference>
<dbReference type="Pfam" id="PF03663">
    <property type="entry name" value="Glyco_hydro_76"/>
    <property type="match status" value="1"/>
</dbReference>
<name>A0A6A5VKC9_9PLEO</name>
<dbReference type="OrthoDB" id="9984024at2759"/>
<dbReference type="Proteomes" id="UP000800036">
    <property type="component" value="Unassembled WGS sequence"/>
</dbReference>
<dbReference type="SUPFAM" id="SSF48208">
    <property type="entry name" value="Six-hairpin glycosidases"/>
    <property type="match status" value="1"/>
</dbReference>